<dbReference type="EMBL" id="JBJVNI010000001">
    <property type="protein sequence ID" value="MFM9607104.1"/>
    <property type="molecule type" value="Genomic_DNA"/>
</dbReference>
<reference evidence="1 2" key="1">
    <citation type="submission" date="2024-12" db="EMBL/GenBank/DDBJ databases">
        <title>Forecasting of Potato common scab and diversities of Pathogenic streptomyces spp. in china.</title>
        <authorList>
            <person name="Handique U."/>
            <person name="Wu J."/>
        </authorList>
    </citation>
    <scope>NUCLEOTIDE SEQUENCE [LARGE SCALE GENOMIC DNA]</scope>
    <source>
        <strain evidence="1 2">ZRIMU1530</strain>
    </source>
</reference>
<proteinExistence type="predicted"/>
<comment type="caution">
    <text evidence="1">The sequence shown here is derived from an EMBL/GenBank/DDBJ whole genome shotgun (WGS) entry which is preliminary data.</text>
</comment>
<dbReference type="Proteomes" id="UP001631957">
    <property type="component" value="Unassembled WGS sequence"/>
</dbReference>
<protein>
    <recommendedName>
        <fullName evidence="3">Transposase</fullName>
    </recommendedName>
</protein>
<evidence type="ECO:0000313" key="2">
    <source>
        <dbReference type="Proteomes" id="UP001631957"/>
    </source>
</evidence>
<keyword evidence="2" id="KW-1185">Reference proteome</keyword>
<gene>
    <name evidence="1" type="ORF">ACKI18_00090</name>
</gene>
<dbReference type="RefSeq" id="WP_409119932.1">
    <property type="nucleotide sequence ID" value="NZ_JBJVNI010000001.1"/>
</dbReference>
<accession>A0ABW9HGD3</accession>
<evidence type="ECO:0008006" key="3">
    <source>
        <dbReference type="Google" id="ProtNLM"/>
    </source>
</evidence>
<name>A0ABW9HGD3_9ACTN</name>
<organism evidence="1 2">
    <name type="scientific">Streptomyces niveiscabiei</name>
    <dbReference type="NCBI Taxonomy" id="164115"/>
    <lineage>
        <taxon>Bacteria</taxon>
        <taxon>Bacillati</taxon>
        <taxon>Actinomycetota</taxon>
        <taxon>Actinomycetes</taxon>
        <taxon>Kitasatosporales</taxon>
        <taxon>Streptomycetaceae</taxon>
        <taxon>Streptomyces</taxon>
    </lineage>
</organism>
<evidence type="ECO:0000313" key="1">
    <source>
        <dbReference type="EMBL" id="MFM9607104.1"/>
    </source>
</evidence>
<sequence length="43" mass="4642">MAMMVRAIGVEQVVFGRLLEVCRGQGLVGAGGQQRTEPDRIRG</sequence>